<dbReference type="GO" id="GO:1990575">
    <property type="term" value="P:mitochondrial L-ornithine transmembrane transport"/>
    <property type="evidence" value="ECO:0007669"/>
    <property type="project" value="TreeGrafter"/>
</dbReference>
<dbReference type="GO" id="GO:0000064">
    <property type="term" value="F:L-ornithine transmembrane transporter activity"/>
    <property type="evidence" value="ECO:0007669"/>
    <property type="project" value="TreeGrafter"/>
</dbReference>
<reference evidence="12" key="1">
    <citation type="submission" date="2021-05" db="EMBL/GenBank/DDBJ databases">
        <authorList>
            <person name="Alioto T."/>
            <person name="Alioto T."/>
            <person name="Gomez Garrido J."/>
        </authorList>
    </citation>
    <scope>NUCLEOTIDE SEQUENCE</scope>
</reference>
<dbReference type="EMBL" id="HBUF01218069">
    <property type="protein sequence ID" value="CAG6668097.1"/>
    <property type="molecule type" value="Transcribed_RNA"/>
</dbReference>
<dbReference type="AlphaFoldDB" id="A0A8D8SKR8"/>
<dbReference type="InterPro" id="IPR023395">
    <property type="entry name" value="MCP_dom_sf"/>
</dbReference>
<comment type="subcellular location">
    <subcellularLocation>
        <location evidence="1">Mitochondrion membrane</location>
        <topology evidence="1">Multi-pass membrane protein</topology>
    </subcellularLocation>
</comment>
<dbReference type="EMBL" id="HBUF01009086">
    <property type="protein sequence ID" value="CAG6607744.1"/>
    <property type="molecule type" value="Transcribed_RNA"/>
</dbReference>
<evidence type="ECO:0000256" key="6">
    <source>
        <dbReference type="ARBA" id="ARBA00022989"/>
    </source>
</evidence>
<evidence type="ECO:0000256" key="4">
    <source>
        <dbReference type="ARBA" id="ARBA00022692"/>
    </source>
</evidence>
<dbReference type="PANTHER" id="PTHR45624">
    <property type="entry name" value="MITOCHONDRIAL BASIC AMINO ACIDS TRANSPORTER-RELATED"/>
    <property type="match status" value="1"/>
</dbReference>
<keyword evidence="5" id="KW-0677">Repeat</keyword>
<feature type="repeat" description="Solcar" evidence="9">
    <location>
        <begin position="11"/>
        <end position="96"/>
    </location>
</feature>
<keyword evidence="3 10" id="KW-0813">Transport</keyword>
<sequence>MSKHKEVAAWKSSAIDFTAGSLGGVALVYVGQPMDTVKVKMQTYPHLYSSMVDCCKKVWRHEGLVRGFYAGTIPAILANVAENSVLFACYGLCQKLVSFTTNTKNVENMSILENASAGCLASFFSSFTLCPTELLKIQLQASHEEALKLGNPSKINLGIYGLTKQIIRNDGVLGLFKGFGPTVAREMPGYFVFFGGYEATRTFLAPANKPKEECGALATMAAGAVGGILLWTVIFPFDVIKSRIQASSQQNNVNMLTQMSDILKKEGFMALYSGLQPTLIRTVPASAVLFLVYEYSKKIMNHFLL</sequence>
<organism evidence="12">
    <name type="scientific">Cacopsylla melanoneura</name>
    <dbReference type="NCBI Taxonomy" id="428564"/>
    <lineage>
        <taxon>Eukaryota</taxon>
        <taxon>Metazoa</taxon>
        <taxon>Ecdysozoa</taxon>
        <taxon>Arthropoda</taxon>
        <taxon>Hexapoda</taxon>
        <taxon>Insecta</taxon>
        <taxon>Pterygota</taxon>
        <taxon>Neoptera</taxon>
        <taxon>Paraneoptera</taxon>
        <taxon>Hemiptera</taxon>
        <taxon>Sternorrhyncha</taxon>
        <taxon>Psylloidea</taxon>
        <taxon>Psyllidae</taxon>
        <taxon>Psyllinae</taxon>
        <taxon>Cacopsylla</taxon>
    </lineage>
</organism>
<dbReference type="Pfam" id="PF00153">
    <property type="entry name" value="Mito_carr"/>
    <property type="match status" value="3"/>
</dbReference>
<evidence type="ECO:0000256" key="11">
    <source>
        <dbReference type="SAM" id="Phobius"/>
    </source>
</evidence>
<evidence type="ECO:0000256" key="9">
    <source>
        <dbReference type="PROSITE-ProRule" id="PRU00282"/>
    </source>
</evidence>
<comment type="similarity">
    <text evidence="2 10">Belongs to the mitochondrial carrier (TC 2.A.29) family.</text>
</comment>
<dbReference type="GO" id="GO:0031966">
    <property type="term" value="C:mitochondrial membrane"/>
    <property type="evidence" value="ECO:0007669"/>
    <property type="project" value="UniProtKB-SubCell"/>
</dbReference>
<dbReference type="PROSITE" id="PS50920">
    <property type="entry name" value="SOLCAR"/>
    <property type="match status" value="3"/>
</dbReference>
<evidence type="ECO:0000256" key="8">
    <source>
        <dbReference type="ARBA" id="ARBA00023136"/>
    </source>
</evidence>
<keyword evidence="4 9" id="KW-0812">Transmembrane</keyword>
<evidence type="ECO:0000256" key="3">
    <source>
        <dbReference type="ARBA" id="ARBA00022448"/>
    </source>
</evidence>
<dbReference type="EMBL" id="HBUF01009087">
    <property type="protein sequence ID" value="CAG6607746.1"/>
    <property type="molecule type" value="Transcribed_RNA"/>
</dbReference>
<accession>A0A8D8SKR8</accession>
<name>A0A8D8SKR8_9HEMI</name>
<dbReference type="EMBL" id="HBUF01009085">
    <property type="protein sequence ID" value="CAG6607742.1"/>
    <property type="molecule type" value="Transcribed_RNA"/>
</dbReference>
<evidence type="ECO:0000256" key="10">
    <source>
        <dbReference type="RuleBase" id="RU000488"/>
    </source>
</evidence>
<dbReference type="EMBL" id="HBUF01218068">
    <property type="protein sequence ID" value="CAG6668096.1"/>
    <property type="molecule type" value="Transcribed_RNA"/>
</dbReference>
<dbReference type="SUPFAM" id="SSF103506">
    <property type="entry name" value="Mitochondrial carrier"/>
    <property type="match status" value="1"/>
</dbReference>
<keyword evidence="8 9" id="KW-0472">Membrane</keyword>
<dbReference type="PANTHER" id="PTHR45624:SF12">
    <property type="entry name" value="MITOCHONDRIAL ORNITHINE TRANSPORTER 1"/>
    <property type="match status" value="1"/>
</dbReference>
<dbReference type="InterPro" id="IPR018108">
    <property type="entry name" value="MCP_transmembrane"/>
</dbReference>
<evidence type="ECO:0000256" key="7">
    <source>
        <dbReference type="ARBA" id="ARBA00023128"/>
    </source>
</evidence>
<dbReference type="EMBL" id="HBUF01390510">
    <property type="protein sequence ID" value="CAG6733655.1"/>
    <property type="molecule type" value="Transcribed_RNA"/>
</dbReference>
<dbReference type="InterPro" id="IPR050567">
    <property type="entry name" value="Mitochondrial_Carrier"/>
</dbReference>
<protein>
    <submittedName>
        <fullName evidence="12">Mitochondrial ornithine transporter 1</fullName>
    </submittedName>
</protein>
<proteinExistence type="inferred from homology"/>
<dbReference type="EMBL" id="HBUF01390509">
    <property type="protein sequence ID" value="CAG6733654.1"/>
    <property type="molecule type" value="Transcribed_RNA"/>
</dbReference>
<evidence type="ECO:0000256" key="2">
    <source>
        <dbReference type="ARBA" id="ARBA00006375"/>
    </source>
</evidence>
<evidence type="ECO:0000256" key="5">
    <source>
        <dbReference type="ARBA" id="ARBA00022737"/>
    </source>
</evidence>
<evidence type="ECO:0000313" key="12">
    <source>
        <dbReference type="EMBL" id="CAG6668097.1"/>
    </source>
</evidence>
<feature type="repeat" description="Solcar" evidence="9">
    <location>
        <begin position="109"/>
        <end position="203"/>
    </location>
</feature>
<feature type="transmembrane region" description="Helical" evidence="11">
    <location>
        <begin position="216"/>
        <end position="237"/>
    </location>
</feature>
<evidence type="ECO:0000256" key="1">
    <source>
        <dbReference type="ARBA" id="ARBA00004225"/>
    </source>
</evidence>
<dbReference type="Gene3D" id="1.50.40.10">
    <property type="entry name" value="Mitochondrial carrier domain"/>
    <property type="match status" value="2"/>
</dbReference>
<keyword evidence="6 11" id="KW-1133">Transmembrane helix</keyword>
<feature type="repeat" description="Solcar" evidence="9">
    <location>
        <begin position="214"/>
        <end position="299"/>
    </location>
</feature>
<keyword evidence="7" id="KW-0496">Mitochondrion</keyword>